<name>A0A6J4P2I1_9ACTN</name>
<reference evidence="2" key="1">
    <citation type="submission" date="2020-02" db="EMBL/GenBank/DDBJ databases">
        <authorList>
            <person name="Meier V. D."/>
        </authorList>
    </citation>
    <scope>NUCLEOTIDE SEQUENCE</scope>
    <source>
        <strain evidence="2">AVDCRST_MAG06</strain>
    </source>
</reference>
<dbReference type="EMBL" id="CADCUP010000161">
    <property type="protein sequence ID" value="CAA9404339.1"/>
    <property type="molecule type" value="Genomic_DNA"/>
</dbReference>
<accession>A0A6J4P2I1</accession>
<protein>
    <submittedName>
        <fullName evidence="2">Uncharacterized protein</fullName>
    </submittedName>
</protein>
<evidence type="ECO:0000313" key="2">
    <source>
        <dbReference type="EMBL" id="CAA9404339.1"/>
    </source>
</evidence>
<evidence type="ECO:0000256" key="1">
    <source>
        <dbReference type="SAM" id="MobiDB-lite"/>
    </source>
</evidence>
<feature type="non-terminal residue" evidence="2">
    <location>
        <position position="141"/>
    </location>
</feature>
<proteinExistence type="predicted"/>
<gene>
    <name evidence="2" type="ORF">AVDCRST_MAG06-2423</name>
</gene>
<feature type="non-terminal residue" evidence="2">
    <location>
        <position position="1"/>
    </location>
</feature>
<organism evidence="2">
    <name type="scientific">uncultured Nocardioides sp</name>
    <dbReference type="NCBI Taxonomy" id="198441"/>
    <lineage>
        <taxon>Bacteria</taxon>
        <taxon>Bacillati</taxon>
        <taxon>Actinomycetota</taxon>
        <taxon>Actinomycetes</taxon>
        <taxon>Propionibacteriales</taxon>
        <taxon>Nocardioidaceae</taxon>
        <taxon>Nocardioides</taxon>
        <taxon>environmental samples</taxon>
    </lineage>
</organism>
<dbReference type="AlphaFoldDB" id="A0A6J4P2I1"/>
<sequence length="141" mass="15860">ATLRRGTAFAGADGTRPRRGGPQVRAHPARHGVRSSLASTGRRGRWCVPRRRRRPDDRRHHRARLGRHRRVPRHAGRCSRCPHLLAGARHRAGRAARDVPRRLRRGRRWPQGQVPHQGTLVRLLHGPHGGALASSARGRLL</sequence>
<feature type="region of interest" description="Disordered" evidence="1">
    <location>
        <begin position="1"/>
        <end position="45"/>
    </location>
</feature>